<name>F4XLE5_9CYAN</name>
<feature type="non-terminal residue" evidence="1">
    <location>
        <position position="1"/>
    </location>
</feature>
<dbReference type="HOGENOM" id="CLU_3146348_0_0_3"/>
<gene>
    <name evidence="1" type="ORF">LYNGBM3L_14200</name>
</gene>
<dbReference type="Proteomes" id="UP000003959">
    <property type="component" value="Unassembled WGS sequence"/>
</dbReference>
<proteinExistence type="predicted"/>
<dbReference type="AlphaFoldDB" id="F4XLE5"/>
<evidence type="ECO:0000313" key="1">
    <source>
        <dbReference type="EMBL" id="EGJ34669.1"/>
    </source>
</evidence>
<sequence length="48" mass="5381">KQKLDEIEREHPAYESVMSKVLEDAFASSSSNLIGKGEVSDWIKSLLD</sequence>
<protein>
    <submittedName>
        <fullName evidence="1">Uncharacterized protein</fullName>
    </submittedName>
</protein>
<accession>F4XLE5</accession>
<reference evidence="2" key="1">
    <citation type="journal article" date="2011" name="Proc. Natl. Acad. Sci. U.S.A.">
        <title>Genomic insights into the physiology and ecology of the marine filamentous cyanobacterium Lyngbya majuscula.</title>
        <authorList>
            <person name="Jones A.C."/>
            <person name="Monroe E.A."/>
            <person name="Podell S."/>
            <person name="Hess W.R."/>
            <person name="Klages S."/>
            <person name="Esquenazi E."/>
            <person name="Niessen S."/>
            <person name="Hoover H."/>
            <person name="Rothmann M."/>
            <person name="Lasken R.S."/>
            <person name="Yates J.R.III."/>
            <person name="Reinhardt R."/>
            <person name="Kube M."/>
            <person name="Burkart M.D."/>
            <person name="Allen E.E."/>
            <person name="Dorrestein P.C."/>
            <person name="Gerwick W.H."/>
            <person name="Gerwick L."/>
        </authorList>
    </citation>
    <scope>NUCLEOTIDE SEQUENCE [LARGE SCALE GENOMIC DNA]</scope>
    <source>
        <strain evidence="2">3L</strain>
    </source>
</reference>
<dbReference type="EMBL" id="GL890829">
    <property type="protein sequence ID" value="EGJ34669.1"/>
    <property type="molecule type" value="Genomic_DNA"/>
</dbReference>
<organism evidence="1 2">
    <name type="scientific">Moorena producens 3L</name>
    <dbReference type="NCBI Taxonomy" id="489825"/>
    <lineage>
        <taxon>Bacteria</taxon>
        <taxon>Bacillati</taxon>
        <taxon>Cyanobacteriota</taxon>
        <taxon>Cyanophyceae</taxon>
        <taxon>Coleofasciculales</taxon>
        <taxon>Coleofasciculaceae</taxon>
        <taxon>Moorena</taxon>
    </lineage>
</organism>
<evidence type="ECO:0000313" key="2">
    <source>
        <dbReference type="Proteomes" id="UP000003959"/>
    </source>
</evidence>
<dbReference type="eggNOG" id="COG3600">
    <property type="taxonomic scope" value="Bacteria"/>
</dbReference>
<keyword evidence="2" id="KW-1185">Reference proteome</keyword>